<keyword evidence="2" id="KW-1185">Reference proteome</keyword>
<evidence type="ECO:0000313" key="2">
    <source>
        <dbReference type="Proteomes" id="UP001297600"/>
    </source>
</evidence>
<protein>
    <submittedName>
        <fullName evidence="1">Uncharacterized protein</fullName>
    </submittedName>
</protein>
<gene>
    <name evidence="1" type="ORF">MAF45_06205</name>
</gene>
<sequence length="94" mass="10735">MRLFRQEAGIEVDLGGDHHVVAADPEDFRLRPGKDSLVSLEKMRAVSKKFTSRPSAHLAIFFGLRLVQLRRWNSELGQPQLMHSAQKQLTRMPV</sequence>
<organism evidence="1 2">
    <name type="scientific">Mesosutterella porci</name>
    <dbReference type="NCBI Taxonomy" id="2915351"/>
    <lineage>
        <taxon>Bacteria</taxon>
        <taxon>Pseudomonadati</taxon>
        <taxon>Pseudomonadota</taxon>
        <taxon>Betaproteobacteria</taxon>
        <taxon>Burkholderiales</taxon>
        <taxon>Sutterellaceae</taxon>
        <taxon>Mesosutterella</taxon>
    </lineage>
</organism>
<name>A0ABS9MRT1_9BURK</name>
<dbReference type="EMBL" id="JAKNCT010000006">
    <property type="protein sequence ID" value="MCG5031039.1"/>
    <property type="molecule type" value="Genomic_DNA"/>
</dbReference>
<accession>A0ABS9MRT1</accession>
<reference evidence="1 2" key="1">
    <citation type="submission" date="2022-02" db="EMBL/GenBank/DDBJ databases">
        <title>Mesosutterella porci, a novel member of the family Sutterellaceae from pig feces.</title>
        <authorList>
            <person name="Wylensek D."/>
            <person name="Clavel T."/>
        </authorList>
    </citation>
    <scope>NUCLEOTIDE SEQUENCE [LARGE SCALE GENOMIC DNA]</scope>
    <source>
        <strain evidence="2">oilRF-744-wt-GAM-9</strain>
    </source>
</reference>
<evidence type="ECO:0000313" key="1">
    <source>
        <dbReference type="EMBL" id="MCG5031039.1"/>
    </source>
</evidence>
<comment type="caution">
    <text evidence="1">The sequence shown here is derived from an EMBL/GenBank/DDBJ whole genome shotgun (WGS) entry which is preliminary data.</text>
</comment>
<dbReference type="Proteomes" id="UP001297600">
    <property type="component" value="Unassembled WGS sequence"/>
</dbReference>
<proteinExistence type="predicted"/>